<keyword evidence="10" id="KW-1185">Reference proteome</keyword>
<proteinExistence type="predicted"/>
<dbReference type="Proteomes" id="UP001652620">
    <property type="component" value="Chromosome 1"/>
</dbReference>
<keyword evidence="4" id="KW-0238">DNA-binding</keyword>
<dbReference type="InterPro" id="IPR028002">
    <property type="entry name" value="Myb_DNA-bind_5"/>
</dbReference>
<name>A0ABM3IYJ3_BACDO</name>
<dbReference type="Pfam" id="PF13873">
    <property type="entry name" value="Myb_DNA-bind_5"/>
    <property type="match status" value="1"/>
</dbReference>
<dbReference type="PANTHER" id="PTHR21411:SF0">
    <property type="entry name" value="REGULATORY PROTEIN ZESTE"/>
    <property type="match status" value="1"/>
</dbReference>
<evidence type="ECO:0000256" key="3">
    <source>
        <dbReference type="ARBA" id="ARBA00023015"/>
    </source>
</evidence>
<keyword evidence="5" id="KW-0804">Transcription</keyword>
<dbReference type="RefSeq" id="XP_049302055.1">
    <property type="nucleotide sequence ID" value="XM_049446098.1"/>
</dbReference>
<reference evidence="10" key="1">
    <citation type="submission" date="2025-05" db="UniProtKB">
        <authorList>
            <consortium name="RefSeq"/>
        </authorList>
    </citation>
    <scope>NUCLEOTIDE SEQUENCE [LARGE SCALE GENOMIC DNA]</scope>
</reference>
<dbReference type="GeneID" id="125775454"/>
<dbReference type="PANTHER" id="PTHR21411">
    <property type="entry name" value="APONTIC"/>
    <property type="match status" value="1"/>
</dbReference>
<evidence type="ECO:0000256" key="2">
    <source>
        <dbReference type="ARBA" id="ARBA00016807"/>
    </source>
</evidence>
<reference evidence="11" key="2">
    <citation type="submission" date="2025-08" db="UniProtKB">
        <authorList>
            <consortium name="RefSeq"/>
        </authorList>
    </citation>
    <scope>IDENTIFICATION</scope>
    <source>
        <tissue evidence="11">Adult</tissue>
    </source>
</reference>
<evidence type="ECO:0000256" key="7">
    <source>
        <dbReference type="SAM" id="Coils"/>
    </source>
</evidence>
<feature type="coiled-coil region" evidence="7">
    <location>
        <begin position="253"/>
        <end position="298"/>
    </location>
</feature>
<keyword evidence="7" id="KW-0175">Coiled coil</keyword>
<protein>
    <recommendedName>
        <fullName evidence="2">Regulatory protein zeste</fullName>
    </recommendedName>
</protein>
<feature type="region of interest" description="Disordered" evidence="8">
    <location>
        <begin position="175"/>
        <end position="196"/>
    </location>
</feature>
<evidence type="ECO:0000256" key="6">
    <source>
        <dbReference type="ARBA" id="ARBA00025466"/>
    </source>
</evidence>
<evidence type="ECO:0000259" key="9">
    <source>
        <dbReference type="Pfam" id="PF13873"/>
    </source>
</evidence>
<comment type="function">
    <text evidence="6">Involved in transvection phenomena (= synapsis-dependent gene expression), where the synaptic pairing of chromosomes carrying genes with which zeste interacts influences the expression of these genes. Zeste binds to DNA and stimulates transcription from a nearby promoter.</text>
</comment>
<evidence type="ECO:0000313" key="10">
    <source>
        <dbReference type="Proteomes" id="UP001652620"/>
    </source>
</evidence>
<comment type="subunit">
    <text evidence="1">Self-associates forming complexes of several hundred monomers.</text>
</comment>
<sequence length="303" mass="34930">MILTLQFYNLCFYFISRLVKIAIQMATKKINFSENDVNLLLAIIEQHKNVIESKKSDTFTVDVKNKAWLKIQEEYNSRTSSSFRDEKMLRTKYYNMKKELKKKVAAEKRSCIATGGGPPLKISTNDIDVMLTSIIGSEQLEGMESVYDSDNPFVRNKTEDVIVSIDKAANNISAKQSQDGSEEFEDIKNTSNTATTSKNWSTYTPADLKAPKCKKLIIDGSQSKEKNTSWSKLAAVKSKWTGEKCRVEIEILKAEHEKRVKMYDQHIKQSEVEHKMRMRIMEEQLKEIQWRNLQLEKNSTSTK</sequence>
<evidence type="ECO:0000256" key="4">
    <source>
        <dbReference type="ARBA" id="ARBA00023125"/>
    </source>
</evidence>
<keyword evidence="3" id="KW-0805">Transcription regulation</keyword>
<gene>
    <name evidence="11" type="primary">LOC125775454</name>
</gene>
<feature type="domain" description="Myb/SANT-like DNA-binding" evidence="9">
    <location>
        <begin position="29"/>
        <end position="105"/>
    </location>
</feature>
<evidence type="ECO:0000256" key="5">
    <source>
        <dbReference type="ARBA" id="ARBA00023163"/>
    </source>
</evidence>
<evidence type="ECO:0000313" key="11">
    <source>
        <dbReference type="RefSeq" id="XP_049302055.1"/>
    </source>
</evidence>
<organism evidence="10 11">
    <name type="scientific">Bactrocera dorsalis</name>
    <name type="common">Oriental fruit fly</name>
    <name type="synonym">Dacus dorsalis</name>
    <dbReference type="NCBI Taxonomy" id="27457"/>
    <lineage>
        <taxon>Eukaryota</taxon>
        <taxon>Metazoa</taxon>
        <taxon>Ecdysozoa</taxon>
        <taxon>Arthropoda</taxon>
        <taxon>Hexapoda</taxon>
        <taxon>Insecta</taxon>
        <taxon>Pterygota</taxon>
        <taxon>Neoptera</taxon>
        <taxon>Endopterygota</taxon>
        <taxon>Diptera</taxon>
        <taxon>Brachycera</taxon>
        <taxon>Muscomorpha</taxon>
        <taxon>Tephritoidea</taxon>
        <taxon>Tephritidae</taxon>
        <taxon>Bactrocera</taxon>
        <taxon>Bactrocera</taxon>
    </lineage>
</organism>
<evidence type="ECO:0000256" key="8">
    <source>
        <dbReference type="SAM" id="MobiDB-lite"/>
    </source>
</evidence>
<accession>A0ABM3IYJ3</accession>
<evidence type="ECO:0000256" key="1">
    <source>
        <dbReference type="ARBA" id="ARBA00011764"/>
    </source>
</evidence>